<dbReference type="InterPro" id="IPR006566">
    <property type="entry name" value="FBD"/>
</dbReference>
<feature type="domain" description="FBD" evidence="1">
    <location>
        <begin position="73"/>
        <end position="165"/>
    </location>
</feature>
<name>A0AA41SK35_PAPNU</name>
<accession>A0AA41SK35</accession>
<sequence length="167" mass="19378">VLVDSSVLPRSYHTFRNVVSFRVNIMYYGHIGLLFDTLLQTLPNLTYLIFHQLSTYRIAGQETLPLNLEPLPRCLLVSLKSIEFQKFNCYPKEVHVVELFLKSARVLRRITLGRATSYYSGTKYMDRKKLTPKELEDAADKFRDRILERLQAFPRASADCLVKYSGP</sequence>
<reference evidence="2" key="1">
    <citation type="submission" date="2022-03" db="EMBL/GenBank/DDBJ databases">
        <title>A functionally conserved STORR gene fusion in Papaver species that diverged 16.8 million years ago.</title>
        <authorList>
            <person name="Catania T."/>
        </authorList>
    </citation>
    <scope>NUCLEOTIDE SEQUENCE</scope>
    <source>
        <strain evidence="2">S-191538</strain>
    </source>
</reference>
<dbReference type="SMART" id="SM00579">
    <property type="entry name" value="FBD"/>
    <property type="match status" value="1"/>
</dbReference>
<dbReference type="PANTHER" id="PTHR31900">
    <property type="entry name" value="F-BOX/RNI SUPERFAMILY PROTEIN-RELATED"/>
    <property type="match status" value="1"/>
</dbReference>
<gene>
    <name evidence="2" type="ORF">MKW94_003162</name>
</gene>
<dbReference type="InterPro" id="IPR050232">
    <property type="entry name" value="FBL13/AtMIF1-like"/>
</dbReference>
<dbReference type="Pfam" id="PF08387">
    <property type="entry name" value="FBD"/>
    <property type="match status" value="1"/>
</dbReference>
<evidence type="ECO:0000259" key="1">
    <source>
        <dbReference type="SMART" id="SM00579"/>
    </source>
</evidence>
<evidence type="ECO:0000313" key="2">
    <source>
        <dbReference type="EMBL" id="MCL7037516.1"/>
    </source>
</evidence>
<evidence type="ECO:0000313" key="3">
    <source>
        <dbReference type="Proteomes" id="UP001177140"/>
    </source>
</evidence>
<dbReference type="Proteomes" id="UP001177140">
    <property type="component" value="Unassembled WGS sequence"/>
</dbReference>
<dbReference type="AlphaFoldDB" id="A0AA41SK35"/>
<proteinExistence type="predicted"/>
<organism evidence="2 3">
    <name type="scientific">Papaver nudicaule</name>
    <name type="common">Iceland poppy</name>
    <dbReference type="NCBI Taxonomy" id="74823"/>
    <lineage>
        <taxon>Eukaryota</taxon>
        <taxon>Viridiplantae</taxon>
        <taxon>Streptophyta</taxon>
        <taxon>Embryophyta</taxon>
        <taxon>Tracheophyta</taxon>
        <taxon>Spermatophyta</taxon>
        <taxon>Magnoliopsida</taxon>
        <taxon>Ranunculales</taxon>
        <taxon>Papaveraceae</taxon>
        <taxon>Papaveroideae</taxon>
        <taxon>Papaver</taxon>
    </lineage>
</organism>
<protein>
    <recommendedName>
        <fullName evidence="1">FBD domain-containing protein</fullName>
    </recommendedName>
</protein>
<dbReference type="PANTHER" id="PTHR31900:SF30">
    <property type="entry name" value="SUPERFAMILY PROTEIN, PUTATIVE-RELATED"/>
    <property type="match status" value="1"/>
</dbReference>
<comment type="caution">
    <text evidence="2">The sequence shown here is derived from an EMBL/GenBank/DDBJ whole genome shotgun (WGS) entry which is preliminary data.</text>
</comment>
<keyword evidence="3" id="KW-1185">Reference proteome</keyword>
<dbReference type="EMBL" id="JAJJMA010179892">
    <property type="protein sequence ID" value="MCL7037516.1"/>
    <property type="molecule type" value="Genomic_DNA"/>
</dbReference>
<feature type="non-terminal residue" evidence="2">
    <location>
        <position position="167"/>
    </location>
</feature>